<dbReference type="AlphaFoldDB" id="A0A8J2XK69"/>
<feature type="transmembrane region" description="Helical" evidence="1">
    <location>
        <begin position="12"/>
        <end position="32"/>
    </location>
</feature>
<accession>A0A8J2XK69</accession>
<reference evidence="2" key="2">
    <citation type="submission" date="2020-09" db="EMBL/GenBank/DDBJ databases">
        <authorList>
            <person name="Sun Q."/>
            <person name="Zhou Y."/>
        </authorList>
    </citation>
    <scope>NUCLEOTIDE SEQUENCE</scope>
    <source>
        <strain evidence="2">CGMCC 1.12785</strain>
    </source>
</reference>
<keyword evidence="3" id="KW-1185">Reference proteome</keyword>
<sequence length="85" mass="8543">MPSASATSSPIGTVIAVWVASAFIGCPLGRAFSPGPSLMISKDTGMMSIPPKNSVTIAAWSLPQVPAAAAAHQSTDDTHGPTEPP</sequence>
<keyword evidence="1" id="KW-0472">Membrane</keyword>
<dbReference type="EMBL" id="BMFY01000005">
    <property type="protein sequence ID" value="GGA12098.1"/>
    <property type="molecule type" value="Genomic_DNA"/>
</dbReference>
<keyword evidence="1" id="KW-0812">Transmembrane</keyword>
<keyword evidence="1" id="KW-1133">Transmembrane helix</keyword>
<dbReference type="Proteomes" id="UP000616114">
    <property type="component" value="Unassembled WGS sequence"/>
</dbReference>
<reference evidence="2" key="1">
    <citation type="journal article" date="2014" name="Int. J. Syst. Evol. Microbiol.">
        <title>Complete genome sequence of Corynebacterium casei LMG S-19264T (=DSM 44701T), isolated from a smear-ripened cheese.</title>
        <authorList>
            <consortium name="US DOE Joint Genome Institute (JGI-PGF)"/>
            <person name="Walter F."/>
            <person name="Albersmeier A."/>
            <person name="Kalinowski J."/>
            <person name="Ruckert C."/>
        </authorList>
    </citation>
    <scope>NUCLEOTIDE SEQUENCE</scope>
    <source>
        <strain evidence="2">CGMCC 1.12785</strain>
    </source>
</reference>
<comment type="caution">
    <text evidence="2">The sequence shown here is derived from an EMBL/GenBank/DDBJ whole genome shotgun (WGS) entry which is preliminary data.</text>
</comment>
<gene>
    <name evidence="2" type="ORF">GCM10011333_13640</name>
</gene>
<organism evidence="2 3">
    <name type="scientific">Sediminivirga luteola</name>
    <dbReference type="NCBI Taxonomy" id="1774748"/>
    <lineage>
        <taxon>Bacteria</taxon>
        <taxon>Bacillati</taxon>
        <taxon>Actinomycetota</taxon>
        <taxon>Actinomycetes</taxon>
        <taxon>Micrococcales</taxon>
        <taxon>Brevibacteriaceae</taxon>
        <taxon>Sediminivirga</taxon>
    </lineage>
</organism>
<evidence type="ECO:0000313" key="2">
    <source>
        <dbReference type="EMBL" id="GGA12098.1"/>
    </source>
</evidence>
<proteinExistence type="predicted"/>
<evidence type="ECO:0000256" key="1">
    <source>
        <dbReference type="SAM" id="Phobius"/>
    </source>
</evidence>
<name>A0A8J2XK69_9MICO</name>
<protein>
    <submittedName>
        <fullName evidence="2">Uncharacterized protein</fullName>
    </submittedName>
</protein>
<evidence type="ECO:0000313" key="3">
    <source>
        <dbReference type="Proteomes" id="UP000616114"/>
    </source>
</evidence>